<proteinExistence type="predicted"/>
<feature type="region of interest" description="Disordered" evidence="1">
    <location>
        <begin position="81"/>
        <end position="149"/>
    </location>
</feature>
<gene>
    <name evidence="2" type="ORF">IE81DRAFT_169823</name>
</gene>
<keyword evidence="3" id="KW-1185">Reference proteome</keyword>
<dbReference type="EMBL" id="KZ819390">
    <property type="protein sequence ID" value="PWN41631.1"/>
    <property type="molecule type" value="Genomic_DNA"/>
</dbReference>
<dbReference type="AlphaFoldDB" id="A0A316VZF2"/>
<accession>A0A316VZF2</accession>
<organism evidence="2 3">
    <name type="scientific">Ceraceosorus guamensis</name>
    <dbReference type="NCBI Taxonomy" id="1522189"/>
    <lineage>
        <taxon>Eukaryota</taxon>
        <taxon>Fungi</taxon>
        <taxon>Dikarya</taxon>
        <taxon>Basidiomycota</taxon>
        <taxon>Ustilaginomycotina</taxon>
        <taxon>Exobasidiomycetes</taxon>
        <taxon>Ceraceosorales</taxon>
        <taxon>Ceraceosoraceae</taxon>
        <taxon>Ceraceosorus</taxon>
    </lineage>
</organism>
<dbReference type="Proteomes" id="UP000245783">
    <property type="component" value="Unassembled WGS sequence"/>
</dbReference>
<name>A0A316VZF2_9BASI</name>
<protein>
    <submittedName>
        <fullName evidence="2">Uncharacterized protein</fullName>
    </submittedName>
</protein>
<dbReference type="GeneID" id="37032483"/>
<dbReference type="InParanoid" id="A0A316VZF2"/>
<feature type="compositionally biased region" description="Polar residues" evidence="1">
    <location>
        <begin position="1"/>
        <end position="10"/>
    </location>
</feature>
<feature type="region of interest" description="Disordered" evidence="1">
    <location>
        <begin position="1"/>
        <end position="22"/>
    </location>
</feature>
<reference evidence="2 3" key="1">
    <citation type="journal article" date="2018" name="Mol. Biol. Evol.">
        <title>Broad Genomic Sampling Reveals a Smut Pathogenic Ancestry of the Fungal Clade Ustilaginomycotina.</title>
        <authorList>
            <person name="Kijpornyongpan T."/>
            <person name="Mondo S.J."/>
            <person name="Barry K."/>
            <person name="Sandor L."/>
            <person name="Lee J."/>
            <person name="Lipzen A."/>
            <person name="Pangilinan J."/>
            <person name="LaButti K."/>
            <person name="Hainaut M."/>
            <person name="Henrissat B."/>
            <person name="Grigoriev I.V."/>
            <person name="Spatafora J.W."/>
            <person name="Aime M.C."/>
        </authorList>
    </citation>
    <scope>NUCLEOTIDE SEQUENCE [LARGE SCALE GENOMIC DNA]</scope>
    <source>
        <strain evidence="2 3">MCA 4658</strain>
    </source>
</reference>
<evidence type="ECO:0000256" key="1">
    <source>
        <dbReference type="SAM" id="MobiDB-lite"/>
    </source>
</evidence>
<dbReference type="RefSeq" id="XP_025368791.1">
    <property type="nucleotide sequence ID" value="XM_025510613.1"/>
</dbReference>
<evidence type="ECO:0000313" key="2">
    <source>
        <dbReference type="EMBL" id="PWN41631.1"/>
    </source>
</evidence>
<evidence type="ECO:0000313" key="3">
    <source>
        <dbReference type="Proteomes" id="UP000245783"/>
    </source>
</evidence>
<sequence length="149" mass="16717">MPNRPRQTVQPRHAQASARGQERRCGLAWVICSDPAHSKKFIGAEMVHRQRGAEATNGAATEPASDTTNTCATLREGRYSRTQQLNSRERARLGLSRQRRATDLYFSRRPIKNGKDRPMEADEGATELALQDDSDRNQQEPEPITSQTS</sequence>